<comment type="caution">
    <text evidence="1">The sequence shown here is derived from an EMBL/GenBank/DDBJ whole genome shotgun (WGS) entry which is preliminary data.</text>
</comment>
<dbReference type="EMBL" id="VSSQ01115376">
    <property type="protein sequence ID" value="MPN50844.1"/>
    <property type="molecule type" value="Genomic_DNA"/>
</dbReference>
<dbReference type="AlphaFoldDB" id="A0A645IR42"/>
<evidence type="ECO:0000313" key="1">
    <source>
        <dbReference type="EMBL" id="MPN50844.1"/>
    </source>
</evidence>
<proteinExistence type="predicted"/>
<name>A0A645IR42_9ZZZZ</name>
<organism evidence="1">
    <name type="scientific">bioreactor metagenome</name>
    <dbReference type="NCBI Taxonomy" id="1076179"/>
    <lineage>
        <taxon>unclassified sequences</taxon>
        <taxon>metagenomes</taxon>
        <taxon>ecological metagenomes</taxon>
    </lineage>
</organism>
<protein>
    <submittedName>
        <fullName evidence="1">Uncharacterized protein</fullName>
    </submittedName>
</protein>
<reference evidence="1" key="1">
    <citation type="submission" date="2019-08" db="EMBL/GenBank/DDBJ databases">
        <authorList>
            <person name="Kucharzyk K."/>
            <person name="Murdoch R.W."/>
            <person name="Higgins S."/>
            <person name="Loffler F."/>
        </authorList>
    </citation>
    <scope>NUCLEOTIDE SEQUENCE</scope>
</reference>
<gene>
    <name evidence="1" type="ORF">SDC9_198483</name>
</gene>
<sequence length="158" mass="17238">MKHFECVDAIGSFVARCFEFVEEMFAGQLVTEQQQLQRPALPGVANIHLRRQHRFIDRRAEGVFGVEDVGRRKIVLPGGTLKLLEKFLDVSAEFVGVLGDAPMVQQDEHVEAVVEQIDKTFCRAVGCRLLGTQAGGNGKQAGGCGHGVTAISSMARSR</sequence>
<accession>A0A645IR42</accession>